<dbReference type="EMBL" id="CM007649">
    <property type="protein sequence ID" value="ONM32077.1"/>
    <property type="molecule type" value="Genomic_DNA"/>
</dbReference>
<evidence type="ECO:0000313" key="1">
    <source>
        <dbReference type="EMBL" id="ONM32077.1"/>
    </source>
</evidence>
<sequence>MDRALKDLEEKQNKKKESVCYCPLFFTVTFTRWYTKFGVCN</sequence>
<dbReference type="InParanoid" id="A0A1R3PG88"/>
<protein>
    <submittedName>
        <fullName evidence="1">Uncharacterized protein</fullName>
    </submittedName>
</protein>
<gene>
    <name evidence="1" type="ORF">ZEAMMB73_Zm00001d040815</name>
</gene>
<organism evidence="1">
    <name type="scientific">Zea mays</name>
    <name type="common">Maize</name>
    <dbReference type="NCBI Taxonomy" id="4577"/>
    <lineage>
        <taxon>Eukaryota</taxon>
        <taxon>Viridiplantae</taxon>
        <taxon>Streptophyta</taxon>
        <taxon>Embryophyta</taxon>
        <taxon>Tracheophyta</taxon>
        <taxon>Spermatophyta</taxon>
        <taxon>Magnoliopsida</taxon>
        <taxon>Liliopsida</taxon>
        <taxon>Poales</taxon>
        <taxon>Poaceae</taxon>
        <taxon>PACMAD clade</taxon>
        <taxon>Panicoideae</taxon>
        <taxon>Andropogonodae</taxon>
        <taxon>Andropogoneae</taxon>
        <taxon>Tripsacinae</taxon>
        <taxon>Zea</taxon>
    </lineage>
</organism>
<dbReference type="AlphaFoldDB" id="A0A1R3PG88"/>
<reference evidence="1" key="1">
    <citation type="submission" date="2015-12" db="EMBL/GenBank/DDBJ databases">
        <title>Update maize B73 reference genome by single molecule sequencing technologies.</title>
        <authorList>
            <consortium name="Maize Genome Sequencing Project"/>
            <person name="Ware D."/>
        </authorList>
    </citation>
    <scope>NUCLEOTIDE SEQUENCE [LARGE SCALE GENOMIC DNA]</scope>
    <source>
        <tissue evidence="1">Seedling</tissue>
    </source>
</reference>
<accession>A0A1R3PG88</accession>
<proteinExistence type="predicted"/>
<name>A0A1R3PG88_MAIZE</name>